<protein>
    <submittedName>
        <fullName evidence="17">Fatty-acyl-CoA synthase</fullName>
    </submittedName>
</protein>
<evidence type="ECO:0000259" key="15">
    <source>
        <dbReference type="Pfam" id="PF00501"/>
    </source>
</evidence>
<evidence type="ECO:0000256" key="14">
    <source>
        <dbReference type="SAM" id="MobiDB-lite"/>
    </source>
</evidence>
<feature type="region of interest" description="Disordered" evidence="14">
    <location>
        <begin position="50"/>
        <end position="71"/>
    </location>
</feature>
<feature type="domain" description="AMP-binding enzyme C-terminal" evidence="16">
    <location>
        <begin position="534"/>
        <end position="608"/>
    </location>
</feature>
<dbReference type="GO" id="GO:0004467">
    <property type="term" value="F:long-chain fatty acid-CoA ligase activity"/>
    <property type="evidence" value="ECO:0007669"/>
    <property type="project" value="TreeGrafter"/>
</dbReference>
<evidence type="ECO:0000256" key="9">
    <source>
        <dbReference type="ARBA" id="ARBA00022989"/>
    </source>
</evidence>
<reference evidence="17 18" key="1">
    <citation type="submission" date="2016-11" db="EMBL/GenBank/DDBJ databases">
        <authorList>
            <person name="Jaros S."/>
            <person name="Januszkiewicz K."/>
            <person name="Wedrychowicz H."/>
        </authorList>
    </citation>
    <scope>NUCLEOTIDE SEQUENCE [LARGE SCALE GENOMIC DNA]</scope>
    <source>
        <strain evidence="17 18">GAS499</strain>
    </source>
</reference>
<dbReference type="PROSITE" id="PS00455">
    <property type="entry name" value="AMP_BINDING"/>
    <property type="match status" value="1"/>
</dbReference>
<dbReference type="GO" id="GO:0044539">
    <property type="term" value="P:long-chain fatty acid import into cell"/>
    <property type="evidence" value="ECO:0007669"/>
    <property type="project" value="TreeGrafter"/>
</dbReference>
<keyword evidence="5" id="KW-0436">Ligase</keyword>
<dbReference type="GO" id="GO:0005886">
    <property type="term" value="C:plasma membrane"/>
    <property type="evidence" value="ECO:0007669"/>
    <property type="project" value="UniProtKB-SubCell"/>
</dbReference>
<dbReference type="Gene3D" id="3.30.300.30">
    <property type="match status" value="1"/>
</dbReference>
<dbReference type="InterPro" id="IPR020845">
    <property type="entry name" value="AMP-binding_CS"/>
</dbReference>
<comment type="subcellular location">
    <subcellularLocation>
        <location evidence="1">Cell membrane</location>
        <topology evidence="1">Multi-pass membrane protein</topology>
    </subcellularLocation>
    <subcellularLocation>
        <location evidence="13">Peroxisome membrane</location>
    </subcellularLocation>
</comment>
<evidence type="ECO:0000256" key="12">
    <source>
        <dbReference type="ARBA" id="ARBA00023140"/>
    </source>
</evidence>
<proteinExistence type="inferred from homology"/>
<dbReference type="InterPro" id="IPR025110">
    <property type="entry name" value="AMP-bd_C"/>
</dbReference>
<keyword evidence="9" id="KW-1133">Transmembrane helix</keyword>
<dbReference type="GO" id="GO:0005524">
    <property type="term" value="F:ATP binding"/>
    <property type="evidence" value="ECO:0007669"/>
    <property type="project" value="UniProtKB-KW"/>
</dbReference>
<dbReference type="InterPro" id="IPR000873">
    <property type="entry name" value="AMP-dep_synth/lig_dom"/>
</dbReference>
<keyword evidence="10" id="KW-0445">Lipid transport</keyword>
<organism evidence="17 18">
    <name type="scientific">Bradyrhizobium lablabi</name>
    <dbReference type="NCBI Taxonomy" id="722472"/>
    <lineage>
        <taxon>Bacteria</taxon>
        <taxon>Pseudomonadati</taxon>
        <taxon>Pseudomonadota</taxon>
        <taxon>Alphaproteobacteria</taxon>
        <taxon>Hyphomicrobiales</taxon>
        <taxon>Nitrobacteraceae</taxon>
        <taxon>Bradyrhizobium</taxon>
    </lineage>
</organism>
<accession>A0A1M6Y069</accession>
<dbReference type="InterPro" id="IPR042099">
    <property type="entry name" value="ANL_N_sf"/>
</dbReference>
<evidence type="ECO:0000256" key="11">
    <source>
        <dbReference type="ARBA" id="ARBA00023136"/>
    </source>
</evidence>
<dbReference type="InterPro" id="IPR045851">
    <property type="entry name" value="AMP-bd_C_sf"/>
</dbReference>
<dbReference type="AlphaFoldDB" id="A0A1M6Y069"/>
<name>A0A1M6Y069_9BRAD</name>
<sequence length="656" mass="71823">MRSGRRPRDRCDPADSARPHLTLPINPWSGWHGYRLFRIKKLIPGINKSSGMNTGVLDPSTNRPQSRGKPSAAKSWLKAIELTSRIEADPTILFTDLVEDWSRREPDRPALISEIQTLSYRALVNRINRYARWALSVGIEAGDTVCLLMQSQPDYIAAWLGITKVGGVVALINTKLVGPSLSHCINIADADHVILAEDISELFETALPHLKRAPKIWIHGGHGSAADIEATLGAMEGGPLSPAERRGTTINDRALLIYTSGTTGLPKAASISHRRILNWGGWFAGLTGASPDDRLYDCLPVYHSVGGIVAPCSMLRAGASVVLAGKFSAGDFWQELVRFDCTLFQYIGELCRYLLKAPPSEYETIHRLRLACGNGLRGDIWEAFQTRFAIPQILEFYAATEGNFSLYNVEGKPGAIGRIPPLLAHRFPAAIVRVDQEAGTPLRGADGLCIPCARGEVGEAIGRIGNADDGGGRFEGYTDQAETEKKILRNVLAPGDAWFRTGDLMKLDEAGFFHFVDRVGDTFRWKGENVATSEVNEAVADCPGVADATTYGVEIPGADGRAGMAAIVIGDEFDFARLQDHLSHRLPAYAHPVFIRICTALDTTETFKQKKHQLVREGFDPRLLQDPLFSRDPKSGAYRALDADAYTRILDGSIRL</sequence>
<dbReference type="Proteomes" id="UP000189935">
    <property type="component" value="Chromosome I"/>
</dbReference>
<keyword evidence="6" id="KW-0812">Transmembrane</keyword>
<evidence type="ECO:0000256" key="2">
    <source>
        <dbReference type="ARBA" id="ARBA00006432"/>
    </source>
</evidence>
<keyword evidence="8" id="KW-0067">ATP-binding</keyword>
<keyword evidence="12" id="KW-0576">Peroxisome</keyword>
<evidence type="ECO:0000259" key="16">
    <source>
        <dbReference type="Pfam" id="PF13193"/>
    </source>
</evidence>
<keyword evidence="4" id="KW-1003">Cell membrane</keyword>
<evidence type="ECO:0000256" key="5">
    <source>
        <dbReference type="ARBA" id="ARBA00022598"/>
    </source>
</evidence>
<evidence type="ECO:0000256" key="3">
    <source>
        <dbReference type="ARBA" id="ARBA00022448"/>
    </source>
</evidence>
<feature type="domain" description="AMP-dependent synthetase/ligase" evidence="15">
    <location>
        <begin position="99"/>
        <end position="419"/>
    </location>
</feature>
<dbReference type="Pfam" id="PF00501">
    <property type="entry name" value="AMP-binding"/>
    <property type="match status" value="1"/>
</dbReference>
<evidence type="ECO:0000256" key="6">
    <source>
        <dbReference type="ARBA" id="ARBA00022692"/>
    </source>
</evidence>
<evidence type="ECO:0000313" key="17">
    <source>
        <dbReference type="EMBL" id="SHL11577.1"/>
    </source>
</evidence>
<keyword evidence="7" id="KW-0547">Nucleotide-binding</keyword>
<dbReference type="Pfam" id="PF13193">
    <property type="entry name" value="AMP-binding_C"/>
    <property type="match status" value="1"/>
</dbReference>
<comment type="similarity">
    <text evidence="2">Belongs to the ATP-dependent AMP-binding enzyme family.</text>
</comment>
<keyword evidence="11" id="KW-0472">Membrane</keyword>
<keyword evidence="3" id="KW-0813">Transport</keyword>
<dbReference type="PANTHER" id="PTHR43107">
    <property type="entry name" value="LONG-CHAIN FATTY ACID TRANSPORT PROTEIN"/>
    <property type="match status" value="1"/>
</dbReference>
<evidence type="ECO:0000256" key="4">
    <source>
        <dbReference type="ARBA" id="ARBA00022475"/>
    </source>
</evidence>
<dbReference type="EMBL" id="LT670844">
    <property type="protein sequence ID" value="SHL11577.1"/>
    <property type="molecule type" value="Genomic_DNA"/>
</dbReference>
<evidence type="ECO:0000256" key="10">
    <source>
        <dbReference type="ARBA" id="ARBA00023055"/>
    </source>
</evidence>
<evidence type="ECO:0000256" key="8">
    <source>
        <dbReference type="ARBA" id="ARBA00022840"/>
    </source>
</evidence>
<gene>
    <name evidence="17" type="ORF">SAMN05444159_5035</name>
</gene>
<dbReference type="FunFam" id="3.40.50.12780:FF:000019">
    <property type="entry name" value="Long-chain fatty acid transporter"/>
    <property type="match status" value="1"/>
</dbReference>
<dbReference type="FunFam" id="3.30.300.30:FF:000002">
    <property type="entry name" value="Long-chain fatty acid transport protein 1"/>
    <property type="match status" value="1"/>
</dbReference>
<dbReference type="NCBIfam" id="NF006134">
    <property type="entry name" value="PRK08279.1"/>
    <property type="match status" value="1"/>
</dbReference>
<evidence type="ECO:0000313" key="18">
    <source>
        <dbReference type="Proteomes" id="UP000189935"/>
    </source>
</evidence>
<evidence type="ECO:0000256" key="1">
    <source>
        <dbReference type="ARBA" id="ARBA00004651"/>
    </source>
</evidence>
<evidence type="ECO:0000256" key="7">
    <source>
        <dbReference type="ARBA" id="ARBA00022741"/>
    </source>
</evidence>
<dbReference type="SUPFAM" id="SSF56801">
    <property type="entry name" value="Acetyl-CoA synthetase-like"/>
    <property type="match status" value="1"/>
</dbReference>
<dbReference type="GO" id="GO:0005324">
    <property type="term" value="F:long-chain fatty acid transmembrane transporter activity"/>
    <property type="evidence" value="ECO:0007669"/>
    <property type="project" value="TreeGrafter"/>
</dbReference>
<evidence type="ECO:0000256" key="13">
    <source>
        <dbReference type="ARBA" id="ARBA00046271"/>
    </source>
</evidence>
<dbReference type="PANTHER" id="PTHR43107:SF15">
    <property type="entry name" value="FATTY ACID TRANSPORT PROTEIN 3, ISOFORM A"/>
    <property type="match status" value="1"/>
</dbReference>
<feature type="compositionally biased region" description="Polar residues" evidence="14">
    <location>
        <begin position="50"/>
        <end position="65"/>
    </location>
</feature>
<dbReference type="Gene3D" id="3.40.50.12780">
    <property type="entry name" value="N-terminal domain of ligase-like"/>
    <property type="match status" value="1"/>
</dbReference>